<dbReference type="PANTHER" id="PTHR46558:SF11">
    <property type="entry name" value="HTH-TYPE TRANSCRIPTIONAL REGULATOR XRE"/>
    <property type="match status" value="1"/>
</dbReference>
<evidence type="ECO:0000256" key="1">
    <source>
        <dbReference type="ARBA" id="ARBA00023125"/>
    </source>
</evidence>
<dbReference type="CDD" id="cd00093">
    <property type="entry name" value="HTH_XRE"/>
    <property type="match status" value="1"/>
</dbReference>
<accession>A0A3E4YKM8</accession>
<dbReference type="Gene3D" id="1.10.260.40">
    <property type="entry name" value="lambda repressor-like DNA-binding domains"/>
    <property type="match status" value="2"/>
</dbReference>
<dbReference type="SMART" id="SM00530">
    <property type="entry name" value="HTH_XRE"/>
    <property type="match status" value="2"/>
</dbReference>
<dbReference type="Pfam" id="PF01381">
    <property type="entry name" value="HTH_3"/>
    <property type="match status" value="1"/>
</dbReference>
<organism evidence="3 4">
    <name type="scientific">Agathobacter rectalis</name>
    <dbReference type="NCBI Taxonomy" id="39491"/>
    <lineage>
        <taxon>Bacteria</taxon>
        <taxon>Bacillati</taxon>
        <taxon>Bacillota</taxon>
        <taxon>Clostridia</taxon>
        <taxon>Lachnospirales</taxon>
        <taxon>Lachnospiraceae</taxon>
        <taxon>Agathobacter</taxon>
    </lineage>
</organism>
<feature type="domain" description="HTH cro/C1-type" evidence="2">
    <location>
        <begin position="110"/>
        <end position="164"/>
    </location>
</feature>
<gene>
    <name evidence="3" type="ORF">DXB99_01645</name>
</gene>
<dbReference type="RefSeq" id="WP_117718018.1">
    <property type="nucleotide sequence ID" value="NZ_QSTP01000001.1"/>
</dbReference>
<sequence length="172" mass="20304">MTQQLRTYNVPFTPISKNLILIRKEFKYTRKTFVTLIHTNISSLRAWETGTRYPNFEILLELSLLTELSLDELLGFKPFDVSKIKLNDKIDMMYYNSLHLICKRKFAYNLYALRLYSDLSRPKLAKLLDIHTETIYHWENGTNIPHADKLIKIATYFNISIEELVGLEKLNL</sequence>
<protein>
    <submittedName>
        <fullName evidence="3">Helix-turn-helix domain-containing protein</fullName>
    </submittedName>
</protein>
<keyword evidence="1" id="KW-0238">DNA-binding</keyword>
<dbReference type="SUPFAM" id="SSF47413">
    <property type="entry name" value="lambda repressor-like DNA-binding domains"/>
    <property type="match status" value="2"/>
</dbReference>
<evidence type="ECO:0000313" key="4">
    <source>
        <dbReference type="Proteomes" id="UP000260758"/>
    </source>
</evidence>
<reference evidence="3 4" key="1">
    <citation type="submission" date="2018-08" db="EMBL/GenBank/DDBJ databases">
        <title>A genome reference for cultivated species of the human gut microbiota.</title>
        <authorList>
            <person name="Zou Y."/>
            <person name="Xue W."/>
            <person name="Luo G."/>
        </authorList>
    </citation>
    <scope>NUCLEOTIDE SEQUENCE [LARGE SCALE GENOMIC DNA]</scope>
    <source>
        <strain evidence="3 4">OM07-13</strain>
    </source>
</reference>
<dbReference type="PANTHER" id="PTHR46558">
    <property type="entry name" value="TRACRIPTIONAL REGULATORY PROTEIN-RELATED-RELATED"/>
    <property type="match status" value="1"/>
</dbReference>
<dbReference type="InterPro" id="IPR001387">
    <property type="entry name" value="Cro/C1-type_HTH"/>
</dbReference>
<evidence type="ECO:0000313" key="3">
    <source>
        <dbReference type="EMBL" id="RGM75260.1"/>
    </source>
</evidence>
<dbReference type="AlphaFoldDB" id="A0A3E4YKM8"/>
<dbReference type="GO" id="GO:0003677">
    <property type="term" value="F:DNA binding"/>
    <property type="evidence" value="ECO:0007669"/>
    <property type="project" value="UniProtKB-KW"/>
</dbReference>
<dbReference type="Proteomes" id="UP000260758">
    <property type="component" value="Unassembled WGS sequence"/>
</dbReference>
<dbReference type="InterPro" id="IPR010982">
    <property type="entry name" value="Lambda_DNA-bd_dom_sf"/>
</dbReference>
<name>A0A3E4YKM8_9FIRM</name>
<feature type="domain" description="HTH cro/C1-type" evidence="2">
    <location>
        <begin position="19"/>
        <end position="73"/>
    </location>
</feature>
<evidence type="ECO:0000259" key="2">
    <source>
        <dbReference type="PROSITE" id="PS50943"/>
    </source>
</evidence>
<proteinExistence type="predicted"/>
<dbReference type="PROSITE" id="PS50943">
    <property type="entry name" value="HTH_CROC1"/>
    <property type="match status" value="2"/>
</dbReference>
<comment type="caution">
    <text evidence="3">The sequence shown here is derived from an EMBL/GenBank/DDBJ whole genome shotgun (WGS) entry which is preliminary data.</text>
</comment>
<dbReference type="EMBL" id="QSTP01000001">
    <property type="protein sequence ID" value="RGM75260.1"/>
    <property type="molecule type" value="Genomic_DNA"/>
</dbReference>